<dbReference type="PANTHER" id="PTHR46943:SF1">
    <property type="entry name" value="PENTRAXIN-RELATED PROTEIN PTX3"/>
    <property type="match status" value="1"/>
</dbReference>
<dbReference type="Proteomes" id="UP000663836">
    <property type="component" value="Unassembled WGS sequence"/>
</dbReference>
<protein>
    <recommendedName>
        <fullName evidence="4">LamG-like jellyroll fold domain-containing protein</fullName>
    </recommendedName>
</protein>
<dbReference type="AlphaFoldDB" id="A0A814CF99"/>
<dbReference type="Pfam" id="PF13385">
    <property type="entry name" value="Laminin_G_3"/>
    <property type="match status" value="2"/>
</dbReference>
<dbReference type="InterPro" id="IPR006558">
    <property type="entry name" value="LamG-like"/>
</dbReference>
<evidence type="ECO:0000313" key="5">
    <source>
        <dbReference type="EMBL" id="CAF0939385.1"/>
    </source>
</evidence>
<evidence type="ECO:0000313" key="6">
    <source>
        <dbReference type="EMBL" id="CAF3538795.1"/>
    </source>
</evidence>
<feature type="domain" description="LamG-like jellyroll fold" evidence="4">
    <location>
        <begin position="229"/>
        <end position="363"/>
    </location>
</feature>
<evidence type="ECO:0000313" key="7">
    <source>
        <dbReference type="Proteomes" id="UP000663864"/>
    </source>
</evidence>
<keyword evidence="2" id="KW-1015">Disulfide bond</keyword>
<dbReference type="InterPro" id="IPR042837">
    <property type="entry name" value="PTX3"/>
</dbReference>
<accession>A0A814CF99</accession>
<comment type="caution">
    <text evidence="5">The sequence shown here is derived from an EMBL/GenBank/DDBJ whole genome shotgun (WGS) entry which is preliminary data.</text>
</comment>
<proteinExistence type="predicted"/>
<name>A0A814CF99_9BILA</name>
<keyword evidence="1" id="KW-0732">Signal</keyword>
<evidence type="ECO:0000259" key="4">
    <source>
        <dbReference type="SMART" id="SM00560"/>
    </source>
</evidence>
<gene>
    <name evidence="6" type="ORF">JBS370_LOCUS747</name>
    <name evidence="5" type="ORF">ZHD862_LOCUS9381</name>
</gene>
<organism evidence="5 7">
    <name type="scientific">Rotaria sordida</name>
    <dbReference type="NCBI Taxonomy" id="392033"/>
    <lineage>
        <taxon>Eukaryota</taxon>
        <taxon>Metazoa</taxon>
        <taxon>Spiralia</taxon>
        <taxon>Gnathifera</taxon>
        <taxon>Rotifera</taxon>
        <taxon>Eurotatoria</taxon>
        <taxon>Bdelloidea</taxon>
        <taxon>Philodinida</taxon>
        <taxon>Philodinidae</taxon>
        <taxon>Rotaria</taxon>
    </lineage>
</organism>
<dbReference type="Gene3D" id="2.60.120.200">
    <property type="match status" value="2"/>
</dbReference>
<evidence type="ECO:0000256" key="1">
    <source>
        <dbReference type="ARBA" id="ARBA00022729"/>
    </source>
</evidence>
<dbReference type="EMBL" id="CAJOBD010000022">
    <property type="protein sequence ID" value="CAF3538795.1"/>
    <property type="molecule type" value="Genomic_DNA"/>
</dbReference>
<dbReference type="Proteomes" id="UP000663864">
    <property type="component" value="Unassembled WGS sequence"/>
</dbReference>
<dbReference type="SUPFAM" id="SSF49899">
    <property type="entry name" value="Concanavalin A-like lectins/glucanases"/>
    <property type="match status" value="2"/>
</dbReference>
<feature type="region of interest" description="Disordered" evidence="3">
    <location>
        <begin position="74"/>
        <end position="99"/>
    </location>
</feature>
<evidence type="ECO:0000256" key="3">
    <source>
        <dbReference type="SAM" id="MobiDB-lite"/>
    </source>
</evidence>
<dbReference type="GO" id="GO:0006955">
    <property type="term" value="P:immune response"/>
    <property type="evidence" value="ECO:0007669"/>
    <property type="project" value="InterPro"/>
</dbReference>
<reference evidence="5" key="1">
    <citation type="submission" date="2021-02" db="EMBL/GenBank/DDBJ databases">
        <authorList>
            <person name="Nowell W R."/>
        </authorList>
    </citation>
    <scope>NUCLEOTIDE SEQUENCE</scope>
</reference>
<dbReference type="EMBL" id="CAJNOT010000318">
    <property type="protein sequence ID" value="CAF0939385.1"/>
    <property type="molecule type" value="Genomic_DNA"/>
</dbReference>
<dbReference type="PANTHER" id="PTHR46943">
    <property type="entry name" value="PENTRAXIN-RELATED PROTEIN PTX3"/>
    <property type="match status" value="1"/>
</dbReference>
<sequence>MTEVKRLLLKKQPLLSLVPRSTVVGPQQVKPFFDKESIPSTLNSKKTISEPRQFVLFQQKSLESPPTIATTVLSSIDSNDTKKTNRTSTPALDKPSSPKFNEIKSQKIKQQLRDDSNGCLNAALVTIISPVYVYVISRTNSQSSFTNITQSVCSNTTCIGQETSYRSSMVTVLYPFDSNSNDLTGYATGLPLGSSTPGYTTNSYVGSQALSLSSSSQYILIPNVDLAQRSFTIQVWLYPTSSPILGDYGIFGQCDSNSKCLSISLRNARFTLSFDSMNTNSTLIGSRIISNQDWTHLTVVYDAVLYQQQIYVNGLIDAVSNGIVAPYQGTSSGLITTIGKSSSSAYGTSYFQGRIDHFIISAGVVRSACQIYNDATLTAYYPFNTVDTFNDYSVNLFNRIASGTTTISQGYFGQALYFPSNTSYFQAECFPSIETSNPPFTFALWVNPATLTGGGSLVHVSNLQTGNGSSCYDLLAFTSTGYLVVQWMQNSATVHSIKGPILPANKWTHVTVLFETSNGMHLYINGQLNVVSTNTSSLTTYTITDPQYITLGPSIPLTCRNGPVPIVSGAFTDAIDEFRIYNRDLNNQEICVLANL</sequence>
<dbReference type="SMART" id="SM00560">
    <property type="entry name" value="LamGL"/>
    <property type="match status" value="1"/>
</dbReference>
<evidence type="ECO:0000256" key="2">
    <source>
        <dbReference type="ARBA" id="ARBA00023157"/>
    </source>
</evidence>
<dbReference type="InterPro" id="IPR013320">
    <property type="entry name" value="ConA-like_dom_sf"/>
</dbReference>